<gene>
    <name evidence="1" type="ORF">MARGE09_P4041</name>
</gene>
<keyword evidence="2" id="KW-1185">Reference proteome</keyword>
<protein>
    <submittedName>
        <fullName evidence="1">Uncharacterized protein</fullName>
    </submittedName>
</protein>
<dbReference type="KEGG" id="marq:MARGE09_P4041"/>
<sequence>MGIGRRAFLQAFGASIASLGNPLQAVVLSDDLYINRALGIAFHKPPGWHFASVREFSELRHEQILKDDELSEQLRDAGEPLVVISKLDPAQQALTPAITVWVEPADLGDGEALIECIPYIERTYQRVLNHYRVIGKPITQTQSNCESVQFFAEFLFEQTSMSAMARNRCLVSIRETQMFTINMFDYPTLNQSTQQEYDGFLNSLYYV</sequence>
<dbReference type="Proteomes" id="UP001320119">
    <property type="component" value="Chromosome"/>
</dbReference>
<evidence type="ECO:0000313" key="2">
    <source>
        <dbReference type="Proteomes" id="UP001320119"/>
    </source>
</evidence>
<proteinExistence type="predicted"/>
<dbReference type="AlphaFoldDB" id="A0AAN1WLK7"/>
<reference evidence="1 2" key="1">
    <citation type="journal article" date="2022" name="IScience">
        <title>An ultrasensitive nanofiber-based assay for enzymatic hydrolysis and deep-sea microbial degradation of cellulose.</title>
        <authorList>
            <person name="Tsudome M."/>
            <person name="Tachioka M."/>
            <person name="Miyazaki M."/>
            <person name="Uchimura K."/>
            <person name="Tsuda M."/>
            <person name="Takaki Y."/>
            <person name="Deguchi S."/>
        </authorList>
    </citation>
    <scope>NUCLEOTIDE SEQUENCE [LARGE SCALE GENOMIC DNA]</scope>
    <source>
        <strain evidence="1 2">GE09</strain>
    </source>
</reference>
<accession>A0AAN1WLK7</accession>
<name>A0AAN1WLK7_9GAMM</name>
<organism evidence="1 2">
    <name type="scientific">Marinagarivorans cellulosilyticus</name>
    <dbReference type="NCBI Taxonomy" id="2721545"/>
    <lineage>
        <taxon>Bacteria</taxon>
        <taxon>Pseudomonadati</taxon>
        <taxon>Pseudomonadota</taxon>
        <taxon>Gammaproteobacteria</taxon>
        <taxon>Cellvibrionales</taxon>
        <taxon>Cellvibrionaceae</taxon>
        <taxon>Marinagarivorans</taxon>
    </lineage>
</organism>
<dbReference type="RefSeq" id="WP_236985137.1">
    <property type="nucleotide sequence ID" value="NZ_AP023086.1"/>
</dbReference>
<evidence type="ECO:0000313" key="1">
    <source>
        <dbReference type="EMBL" id="BCD99839.1"/>
    </source>
</evidence>
<dbReference type="EMBL" id="AP023086">
    <property type="protein sequence ID" value="BCD99839.1"/>
    <property type="molecule type" value="Genomic_DNA"/>
</dbReference>